<evidence type="ECO:0000313" key="10">
    <source>
        <dbReference type="Proteomes" id="UP001153292"/>
    </source>
</evidence>
<keyword evidence="4" id="KW-0863">Zinc-finger</keyword>
<feature type="compositionally biased region" description="Polar residues" evidence="7">
    <location>
        <begin position="417"/>
        <end position="427"/>
    </location>
</feature>
<dbReference type="InterPro" id="IPR036236">
    <property type="entry name" value="Znf_C2H2_sf"/>
</dbReference>
<reference evidence="9" key="1">
    <citation type="submission" date="2021-12" db="EMBL/GenBank/DDBJ databases">
        <authorList>
            <person name="King R."/>
        </authorList>
    </citation>
    <scope>NUCLEOTIDE SEQUENCE</scope>
</reference>
<evidence type="ECO:0000259" key="8">
    <source>
        <dbReference type="PROSITE" id="PS00028"/>
    </source>
</evidence>
<evidence type="ECO:0000256" key="4">
    <source>
        <dbReference type="ARBA" id="ARBA00022771"/>
    </source>
</evidence>
<keyword evidence="5" id="KW-0862">Zinc</keyword>
<feature type="region of interest" description="Disordered" evidence="7">
    <location>
        <begin position="406"/>
        <end position="427"/>
    </location>
</feature>
<sequence>MTSKFNKNGVFTGPVDSYCLICETYFKDANDTSAHIEKPVHLKNLEATPYYDKYKDEHIRKVKSGYYCEFCNRLLATVAKVVLHISDPQHRHSRGLQLLKRKFGGVLAFGNILINEKAWNGIIDKTCSLCNTEFEDENIHKSSGSHALNLIKINVEFQKTSIYRKIDEESFHCLTCNEVVAIKSFTEHFESLNHNKKHRECNDFGTKLASKLESVQVKQESKDAKKVIPLTETKANFTIDETPKNRKELDAFILDSLGIKDYMKELHDGQNYCLVCEGIIQRSEINNHCNSGHHLTILKMHKDKLEKKCKAENDQTKNMPSDYLKSPEIEINRNKILDSLPEFQRNDVNIDYVNDTIVCKKCSKDLDFDYDVIKNHIEGHNIETNKKVAKEIPVCAQKGANNVKKSQPVLVKDNKSDQTQTSGKSSLSFKDDEEIEVFANNNNMQYNNLKVYCNCCQTHLPASIKNLKQHVDGANHKYKQASIDKVVKMKKRDLKKVPLFLFTTSIVDLVSNVFEDVVLNKKLCVNKMSYFFLMPIGDNHVKCVCCGGVRLPLDDITPNHLLTSSHAKAFSESLVVEIDSEFIREVPKGVYHCGYCNMVESSWERMEQHLDTVQHKEHKGVAQYRLQSNIPAVNKHENREQMEFFDFLKMIHRCNSMS</sequence>
<organism evidence="9 10">
    <name type="scientific">Chilo suppressalis</name>
    <name type="common">Asiatic rice borer moth</name>
    <dbReference type="NCBI Taxonomy" id="168631"/>
    <lineage>
        <taxon>Eukaryota</taxon>
        <taxon>Metazoa</taxon>
        <taxon>Ecdysozoa</taxon>
        <taxon>Arthropoda</taxon>
        <taxon>Hexapoda</taxon>
        <taxon>Insecta</taxon>
        <taxon>Pterygota</taxon>
        <taxon>Neoptera</taxon>
        <taxon>Endopterygota</taxon>
        <taxon>Lepidoptera</taxon>
        <taxon>Glossata</taxon>
        <taxon>Ditrysia</taxon>
        <taxon>Pyraloidea</taxon>
        <taxon>Crambidae</taxon>
        <taxon>Crambinae</taxon>
        <taxon>Chilo</taxon>
    </lineage>
</organism>
<comment type="subcellular location">
    <subcellularLocation>
        <location evidence="1">Nucleus</location>
    </subcellularLocation>
</comment>
<keyword evidence="10" id="KW-1185">Reference proteome</keyword>
<dbReference type="SMART" id="SM00451">
    <property type="entry name" value="ZnF_U1"/>
    <property type="match status" value="7"/>
</dbReference>
<dbReference type="Proteomes" id="UP001153292">
    <property type="component" value="Chromosome 9"/>
</dbReference>
<dbReference type="InterPro" id="IPR013087">
    <property type="entry name" value="Znf_C2H2_type"/>
</dbReference>
<dbReference type="EMBL" id="OU963902">
    <property type="protein sequence ID" value="CAH2992269.1"/>
    <property type="molecule type" value="Genomic_DNA"/>
</dbReference>
<evidence type="ECO:0000256" key="2">
    <source>
        <dbReference type="ARBA" id="ARBA00022723"/>
    </source>
</evidence>
<name>A0ABN8L8P5_CHISP</name>
<evidence type="ECO:0000256" key="1">
    <source>
        <dbReference type="ARBA" id="ARBA00004123"/>
    </source>
</evidence>
<keyword evidence="6" id="KW-0539">Nucleus</keyword>
<dbReference type="PANTHER" id="PTHR24406">
    <property type="entry name" value="TRANSCRIPTIONAL REPRESSOR CTCFL-RELATED"/>
    <property type="match status" value="1"/>
</dbReference>
<evidence type="ECO:0000256" key="6">
    <source>
        <dbReference type="ARBA" id="ARBA00023242"/>
    </source>
</evidence>
<dbReference type="InterPro" id="IPR050888">
    <property type="entry name" value="ZnF_C2H2-type_TF"/>
</dbReference>
<feature type="domain" description="C2H2-type" evidence="8">
    <location>
        <begin position="68"/>
        <end position="90"/>
    </location>
</feature>
<evidence type="ECO:0000256" key="7">
    <source>
        <dbReference type="SAM" id="MobiDB-lite"/>
    </source>
</evidence>
<evidence type="ECO:0000256" key="3">
    <source>
        <dbReference type="ARBA" id="ARBA00022737"/>
    </source>
</evidence>
<accession>A0ABN8L8P5</accession>
<dbReference type="InterPro" id="IPR003604">
    <property type="entry name" value="Matrin/U1-like-C_Znf_C2H2"/>
</dbReference>
<gene>
    <name evidence="9" type="ORF">CHILSU_LOCUS11232</name>
</gene>
<evidence type="ECO:0000313" key="9">
    <source>
        <dbReference type="EMBL" id="CAH2992269.1"/>
    </source>
</evidence>
<keyword evidence="3" id="KW-0677">Repeat</keyword>
<dbReference type="PROSITE" id="PS00028">
    <property type="entry name" value="ZINC_FINGER_C2H2_1"/>
    <property type="match status" value="1"/>
</dbReference>
<keyword evidence="2" id="KW-0479">Metal-binding</keyword>
<evidence type="ECO:0000256" key="5">
    <source>
        <dbReference type="ARBA" id="ARBA00022833"/>
    </source>
</evidence>
<dbReference type="SUPFAM" id="SSF57667">
    <property type="entry name" value="beta-beta-alpha zinc fingers"/>
    <property type="match status" value="1"/>
</dbReference>
<dbReference type="SMART" id="SM00355">
    <property type="entry name" value="ZnF_C2H2"/>
    <property type="match status" value="4"/>
</dbReference>
<proteinExistence type="predicted"/>
<protein>
    <recommendedName>
        <fullName evidence="8">C2H2-type domain-containing protein</fullName>
    </recommendedName>
</protein>